<dbReference type="Proteomes" id="UP000186235">
    <property type="component" value="Unassembled WGS sequence"/>
</dbReference>
<feature type="domain" description="Tyr recombinase" evidence="5">
    <location>
        <begin position="212"/>
        <end position="417"/>
    </location>
</feature>
<feature type="domain" description="Core-binding (CB)" evidence="6">
    <location>
        <begin position="90"/>
        <end position="182"/>
    </location>
</feature>
<dbReference type="Pfam" id="PF00589">
    <property type="entry name" value="Phage_integrase"/>
    <property type="match status" value="1"/>
</dbReference>
<dbReference type="PANTHER" id="PTHR30349:SF41">
    <property type="entry name" value="INTEGRASE_RECOMBINASE PROTEIN MJ0367-RELATED"/>
    <property type="match status" value="1"/>
</dbReference>
<name>A0A1N6NBV3_9MICO</name>
<evidence type="ECO:0000259" key="5">
    <source>
        <dbReference type="PROSITE" id="PS51898"/>
    </source>
</evidence>
<evidence type="ECO:0000256" key="2">
    <source>
        <dbReference type="ARBA" id="ARBA00023125"/>
    </source>
</evidence>
<dbReference type="GO" id="GO:0006310">
    <property type="term" value="P:DNA recombination"/>
    <property type="evidence" value="ECO:0007669"/>
    <property type="project" value="UniProtKB-KW"/>
</dbReference>
<gene>
    <name evidence="7" type="ORF">SAMN05518682_0351</name>
</gene>
<dbReference type="PROSITE" id="PS51900">
    <property type="entry name" value="CB"/>
    <property type="match status" value="1"/>
</dbReference>
<evidence type="ECO:0000259" key="6">
    <source>
        <dbReference type="PROSITE" id="PS51900"/>
    </source>
</evidence>
<proteinExistence type="inferred from homology"/>
<keyword evidence="3" id="KW-0233">DNA recombination</keyword>
<evidence type="ECO:0000313" key="7">
    <source>
        <dbReference type="EMBL" id="SIP89540.1"/>
    </source>
</evidence>
<dbReference type="InterPro" id="IPR002104">
    <property type="entry name" value="Integrase_catalytic"/>
</dbReference>
<evidence type="ECO:0000256" key="3">
    <source>
        <dbReference type="ARBA" id="ARBA00023172"/>
    </source>
</evidence>
<dbReference type="GO" id="GO:0015074">
    <property type="term" value="P:DNA integration"/>
    <property type="evidence" value="ECO:0007669"/>
    <property type="project" value="InterPro"/>
</dbReference>
<keyword evidence="8" id="KW-1185">Reference proteome</keyword>
<dbReference type="CDD" id="cd01189">
    <property type="entry name" value="INT_ICEBs1_C_like"/>
    <property type="match status" value="1"/>
</dbReference>
<protein>
    <submittedName>
        <fullName evidence="7">Site-specific recombinase XerD</fullName>
    </submittedName>
</protein>
<organism evidence="7 8">
    <name type="scientific">Cellulosimicrobium aquatile</name>
    <dbReference type="NCBI Taxonomy" id="1612203"/>
    <lineage>
        <taxon>Bacteria</taxon>
        <taxon>Bacillati</taxon>
        <taxon>Actinomycetota</taxon>
        <taxon>Actinomycetes</taxon>
        <taxon>Micrococcales</taxon>
        <taxon>Promicromonosporaceae</taxon>
        <taxon>Cellulosimicrobium</taxon>
    </lineage>
</organism>
<dbReference type="Gene3D" id="1.10.150.130">
    <property type="match status" value="1"/>
</dbReference>
<comment type="similarity">
    <text evidence="1">Belongs to the 'phage' integrase family.</text>
</comment>
<keyword evidence="2 4" id="KW-0238">DNA-binding</keyword>
<dbReference type="InterPro" id="IPR010998">
    <property type="entry name" value="Integrase_recombinase_N"/>
</dbReference>
<dbReference type="PANTHER" id="PTHR30349">
    <property type="entry name" value="PHAGE INTEGRASE-RELATED"/>
    <property type="match status" value="1"/>
</dbReference>
<accession>A0A1N6NBV3</accession>
<dbReference type="GO" id="GO:0003677">
    <property type="term" value="F:DNA binding"/>
    <property type="evidence" value="ECO:0007669"/>
    <property type="project" value="UniProtKB-UniRule"/>
</dbReference>
<evidence type="ECO:0000256" key="4">
    <source>
        <dbReference type="PROSITE-ProRule" id="PRU01248"/>
    </source>
</evidence>
<dbReference type="InterPro" id="IPR013762">
    <property type="entry name" value="Integrase-like_cat_sf"/>
</dbReference>
<dbReference type="Gene3D" id="1.10.443.10">
    <property type="entry name" value="Intergrase catalytic core"/>
    <property type="match status" value="1"/>
</dbReference>
<evidence type="ECO:0000313" key="8">
    <source>
        <dbReference type="Proteomes" id="UP000186235"/>
    </source>
</evidence>
<dbReference type="AlphaFoldDB" id="A0A1N6NBV3"/>
<reference evidence="8" key="1">
    <citation type="submission" date="2017-01" db="EMBL/GenBank/DDBJ databases">
        <authorList>
            <person name="Varghese N."/>
            <person name="Submissions S."/>
        </authorList>
    </citation>
    <scope>NUCLEOTIDE SEQUENCE [LARGE SCALE GENOMIC DNA]</scope>
    <source>
        <strain evidence="8">3bp</strain>
    </source>
</reference>
<dbReference type="InterPro" id="IPR044068">
    <property type="entry name" value="CB"/>
</dbReference>
<dbReference type="SUPFAM" id="SSF56349">
    <property type="entry name" value="DNA breaking-rejoining enzymes"/>
    <property type="match status" value="1"/>
</dbReference>
<dbReference type="InterPro" id="IPR050090">
    <property type="entry name" value="Tyrosine_recombinase_XerCD"/>
</dbReference>
<sequence>MARPRMKLGEWGNVATTPQLLADDGKYRAAPAGTRKADRWRARAKVRDMDGIVRDVERYGSTKVEARRLLEEALRERVTPVTKGAITPATTFSELAAEWEEELQGDESRSPNTKAVYSSILRRYITGSPSDPKSRGPLAGWTVRELNVAAINRALQDINKEGGPAVAKTARTVLSGILGLAVRNGAIPANPVREVDRIKRKGAPKRKGTARDTTRAFTEEERAAVLTFMDTDEHALAHDLGDLMAFLAGTGARLGEACALRWSRVSLDTGRATARIDATLVRVPGEGVSIQEGTKTKRHVSDSSPRVVQLPEWLADRLRVRRDTMKHAGPDDVVFPSPGGKLRDPSNTTKTIRRMLDRAGFEWATSHTFRRTAATLMDQRGLTAREIAGQLGHASPSITTDVYMDRRPSTTRAAEVL</sequence>
<evidence type="ECO:0000256" key="1">
    <source>
        <dbReference type="ARBA" id="ARBA00008857"/>
    </source>
</evidence>
<dbReference type="InterPro" id="IPR011010">
    <property type="entry name" value="DNA_brk_join_enz"/>
</dbReference>
<dbReference type="EMBL" id="FTMI01000001">
    <property type="protein sequence ID" value="SIP89540.1"/>
    <property type="molecule type" value="Genomic_DNA"/>
</dbReference>
<dbReference type="PROSITE" id="PS51898">
    <property type="entry name" value="TYR_RECOMBINASE"/>
    <property type="match status" value="1"/>
</dbReference>